<feature type="chain" id="PRO_5045342665" description="Virginiamycin B lyase" evidence="2">
    <location>
        <begin position="29"/>
        <end position="627"/>
    </location>
</feature>
<evidence type="ECO:0000313" key="4">
    <source>
        <dbReference type="Proteomes" id="UP001429745"/>
    </source>
</evidence>
<dbReference type="PANTHER" id="PTHR24104:SF25">
    <property type="entry name" value="PROTEIN LIN-41"/>
    <property type="match status" value="1"/>
</dbReference>
<comment type="caution">
    <text evidence="3">The sequence shown here is derived from an EMBL/GenBank/DDBJ whole genome shotgun (WGS) entry which is preliminary data.</text>
</comment>
<proteinExistence type="predicted"/>
<dbReference type="PANTHER" id="PTHR24104">
    <property type="entry name" value="E3 UBIQUITIN-PROTEIN LIGASE NHLRC1-RELATED"/>
    <property type="match status" value="1"/>
</dbReference>
<dbReference type="InterPro" id="IPR011042">
    <property type="entry name" value="6-blade_b-propeller_TolB-like"/>
</dbReference>
<organism evidence="3 4">
    <name type="scientific">Microbacterium salsuginis</name>
    <dbReference type="NCBI Taxonomy" id="2722803"/>
    <lineage>
        <taxon>Bacteria</taxon>
        <taxon>Bacillati</taxon>
        <taxon>Actinomycetota</taxon>
        <taxon>Actinomycetes</taxon>
        <taxon>Micrococcales</taxon>
        <taxon>Microbacteriaceae</taxon>
        <taxon>Microbacterium</taxon>
    </lineage>
</organism>
<evidence type="ECO:0000256" key="2">
    <source>
        <dbReference type="SAM" id="SignalP"/>
    </source>
</evidence>
<dbReference type="EMBL" id="JABACI010000002">
    <property type="protein sequence ID" value="NLP83990.1"/>
    <property type="molecule type" value="Genomic_DNA"/>
</dbReference>
<dbReference type="Gene3D" id="2.120.10.30">
    <property type="entry name" value="TolB, C-terminal domain"/>
    <property type="match status" value="2"/>
</dbReference>
<accession>A0ABX1KBI0</accession>
<dbReference type="SUPFAM" id="SSF63829">
    <property type="entry name" value="Calcium-dependent phosphotriesterase"/>
    <property type="match status" value="2"/>
</dbReference>
<dbReference type="Proteomes" id="UP001429745">
    <property type="component" value="Unassembled WGS sequence"/>
</dbReference>
<sequence length="627" mass="63579">MHDRKMLAGASALMAMAAAMVLGGCAPAADSEPTLTGSIDLVADGVDTAGWTVTAWSLGSDGAEPGATTTTDDDGAFELDAGDAVLVYLDARPADSDRALLAAVATSDASEVTLNERTTVAAGYGLAQFYGVDAPSGDPRWLVNATSMAANLADPVTGDYGEVLTTSPNGSETSTLATFTSLTDILSACLADTAACDALFDAGADDSKPETAAAAFAAIARDPSASAAALFDVASGASGERPGLSDVPAAWTLALRFDGDGESLSGPGNFTIDPDGNIWINNNYQYNADPAVAVCGSDQAFGFAPDGELIATLQGGGLSGSGFGIEFDRSGRLWFSNFGFAAAAPGCPEEDQPPHNSMSLFDGDTAVSPDTGFTQGDLSWPQGIEFDGDGTLWIANCGNDSVAVYPEGDPDQARNLGSFGLEAPFAIVDNGQNVFVTGTVNSAVAVLERDGTPASFSPLTGAFDRPMGIAADAEGNVWVANSGGITLPCPDRTAEGRGTPSVTMIAPDGTVSTPYTGGGVTLPWGIATDGDGNVWVADFSKQRVAAFCGADAATCPRGLVTGEAISPDDTGYAFDGLTRSTGIAVDPSGNVWVTNNWLTDAEQTNPGGHQIVAFVGAAAPVPVEPFE</sequence>
<name>A0ABX1KBI0_9MICO</name>
<evidence type="ECO:0000313" key="3">
    <source>
        <dbReference type="EMBL" id="NLP83990.1"/>
    </source>
</evidence>
<keyword evidence="4" id="KW-1185">Reference proteome</keyword>
<gene>
    <name evidence="3" type="ORF">HF576_09025</name>
</gene>
<dbReference type="PROSITE" id="PS51257">
    <property type="entry name" value="PROKAR_LIPOPROTEIN"/>
    <property type="match status" value="1"/>
</dbReference>
<dbReference type="InterPro" id="IPR001258">
    <property type="entry name" value="NHL_repeat"/>
</dbReference>
<dbReference type="InterPro" id="IPR050952">
    <property type="entry name" value="TRIM-NHL_E3_ligases"/>
</dbReference>
<feature type="signal peptide" evidence="2">
    <location>
        <begin position="1"/>
        <end position="28"/>
    </location>
</feature>
<dbReference type="Pfam" id="PF01436">
    <property type="entry name" value="NHL"/>
    <property type="match status" value="1"/>
</dbReference>
<protein>
    <recommendedName>
        <fullName evidence="5">Virginiamycin B lyase</fullName>
    </recommendedName>
</protein>
<evidence type="ECO:0008006" key="5">
    <source>
        <dbReference type="Google" id="ProtNLM"/>
    </source>
</evidence>
<reference evidence="3 4" key="1">
    <citation type="submission" date="2020-04" db="EMBL/GenBank/DDBJ databases">
        <title>CFH 90308 Microbacterium sp.</title>
        <authorList>
            <person name="Nie G."/>
            <person name="Ming H."/>
            <person name="Xia T."/>
        </authorList>
    </citation>
    <scope>NUCLEOTIDE SEQUENCE [LARGE SCALE GENOMIC DNA]</scope>
    <source>
        <strain evidence="3 4">CFH 90308</strain>
    </source>
</reference>
<dbReference type="CDD" id="cd05819">
    <property type="entry name" value="NHL"/>
    <property type="match status" value="1"/>
</dbReference>
<keyword evidence="1" id="KW-0677">Repeat</keyword>
<evidence type="ECO:0000256" key="1">
    <source>
        <dbReference type="ARBA" id="ARBA00022737"/>
    </source>
</evidence>
<dbReference type="RefSeq" id="WP_168912462.1">
    <property type="nucleotide sequence ID" value="NZ_JABACI010000002.1"/>
</dbReference>
<keyword evidence="2" id="KW-0732">Signal</keyword>